<dbReference type="Pfam" id="PF12658">
    <property type="entry name" value="Ten1"/>
    <property type="match status" value="1"/>
</dbReference>
<dbReference type="GO" id="GO:1990879">
    <property type="term" value="C:CST complex"/>
    <property type="evidence" value="ECO:0007669"/>
    <property type="project" value="InterPro"/>
</dbReference>
<dbReference type="EMBL" id="JAGSXJ010000001">
    <property type="protein sequence ID" value="KAH6697214.1"/>
    <property type="molecule type" value="Genomic_DNA"/>
</dbReference>
<name>A0A9P8VPD7_9PEZI</name>
<keyword evidence="2" id="KW-1185">Reference proteome</keyword>
<gene>
    <name evidence="1" type="ORF">F5X68DRAFT_196938</name>
</gene>
<dbReference type="Proteomes" id="UP000770015">
    <property type="component" value="Unassembled WGS sequence"/>
</dbReference>
<sequence length="123" mass="13275">MSRGPLPTQLCLLSDLPSKSPGDKVRFLGCVQNYSTATACLTLTHGFPEGTEARALVDVTLLLENLTAEHTRVGEWVNITGYISSPKSPLTDGHVPIQALLLWSAGPLDLQRYERSLVAMKAG</sequence>
<dbReference type="GO" id="GO:0043047">
    <property type="term" value="F:single-stranded telomeric DNA binding"/>
    <property type="evidence" value="ECO:0007669"/>
    <property type="project" value="InterPro"/>
</dbReference>
<dbReference type="GO" id="GO:0016233">
    <property type="term" value="P:telomere capping"/>
    <property type="evidence" value="ECO:0007669"/>
    <property type="project" value="InterPro"/>
</dbReference>
<dbReference type="InterPro" id="IPR024222">
    <property type="entry name" value="Ten1_fungal"/>
</dbReference>
<dbReference type="OrthoDB" id="5275361at2759"/>
<evidence type="ECO:0000313" key="1">
    <source>
        <dbReference type="EMBL" id="KAH6697214.1"/>
    </source>
</evidence>
<organism evidence="1 2">
    <name type="scientific">Plectosphaerella plurivora</name>
    <dbReference type="NCBI Taxonomy" id="936078"/>
    <lineage>
        <taxon>Eukaryota</taxon>
        <taxon>Fungi</taxon>
        <taxon>Dikarya</taxon>
        <taxon>Ascomycota</taxon>
        <taxon>Pezizomycotina</taxon>
        <taxon>Sordariomycetes</taxon>
        <taxon>Hypocreomycetidae</taxon>
        <taxon>Glomerellales</taxon>
        <taxon>Plectosphaerellaceae</taxon>
        <taxon>Plectosphaerella</taxon>
    </lineage>
</organism>
<protein>
    <submittedName>
        <fullName evidence="1">CST complex subunit Ten1</fullName>
    </submittedName>
</protein>
<dbReference type="AlphaFoldDB" id="A0A9P8VPD7"/>
<comment type="caution">
    <text evidence="1">The sequence shown here is derived from an EMBL/GenBank/DDBJ whole genome shotgun (WGS) entry which is preliminary data.</text>
</comment>
<dbReference type="InterPro" id="IPR012340">
    <property type="entry name" value="NA-bd_OB-fold"/>
</dbReference>
<accession>A0A9P8VPD7</accession>
<evidence type="ECO:0000313" key="2">
    <source>
        <dbReference type="Proteomes" id="UP000770015"/>
    </source>
</evidence>
<proteinExistence type="predicted"/>
<reference evidence="1" key="1">
    <citation type="journal article" date="2021" name="Nat. Commun.">
        <title>Genetic determinants of endophytism in the Arabidopsis root mycobiome.</title>
        <authorList>
            <person name="Mesny F."/>
            <person name="Miyauchi S."/>
            <person name="Thiergart T."/>
            <person name="Pickel B."/>
            <person name="Atanasova L."/>
            <person name="Karlsson M."/>
            <person name="Huettel B."/>
            <person name="Barry K.W."/>
            <person name="Haridas S."/>
            <person name="Chen C."/>
            <person name="Bauer D."/>
            <person name="Andreopoulos W."/>
            <person name="Pangilinan J."/>
            <person name="LaButti K."/>
            <person name="Riley R."/>
            <person name="Lipzen A."/>
            <person name="Clum A."/>
            <person name="Drula E."/>
            <person name="Henrissat B."/>
            <person name="Kohler A."/>
            <person name="Grigoriev I.V."/>
            <person name="Martin F.M."/>
            <person name="Hacquard S."/>
        </authorList>
    </citation>
    <scope>NUCLEOTIDE SEQUENCE</scope>
    <source>
        <strain evidence="1">MPI-SDFR-AT-0117</strain>
    </source>
</reference>
<dbReference type="Gene3D" id="2.40.50.140">
    <property type="entry name" value="Nucleic acid-binding proteins"/>
    <property type="match status" value="1"/>
</dbReference>